<name>A0A315ZRG6_9ACTN</name>
<dbReference type="EMBL" id="QGDQ01000037">
    <property type="protein sequence ID" value="PWJ47468.1"/>
    <property type="molecule type" value="Genomic_DNA"/>
</dbReference>
<dbReference type="Proteomes" id="UP000245469">
    <property type="component" value="Unassembled WGS sequence"/>
</dbReference>
<accession>A0A315ZRG6</accession>
<keyword evidence="1" id="KW-1133">Transmembrane helix</keyword>
<proteinExistence type="predicted"/>
<protein>
    <submittedName>
        <fullName evidence="2">Uncharacterized protein</fullName>
    </submittedName>
</protein>
<comment type="caution">
    <text evidence="2">The sequence shown here is derived from an EMBL/GenBank/DDBJ whole genome shotgun (WGS) entry which is preliminary data.</text>
</comment>
<evidence type="ECO:0000313" key="2">
    <source>
        <dbReference type="EMBL" id="PWJ47468.1"/>
    </source>
</evidence>
<gene>
    <name evidence="2" type="ORF">BXY45_13711</name>
</gene>
<evidence type="ECO:0000256" key="1">
    <source>
        <dbReference type="SAM" id="Phobius"/>
    </source>
</evidence>
<keyword evidence="3" id="KW-1185">Reference proteome</keyword>
<dbReference type="AlphaFoldDB" id="A0A315ZRG6"/>
<keyword evidence="1" id="KW-0812">Transmembrane</keyword>
<evidence type="ECO:0000313" key="3">
    <source>
        <dbReference type="Proteomes" id="UP000245469"/>
    </source>
</evidence>
<organism evidence="2 3">
    <name type="scientific">Quadrisphaera granulorum</name>
    <dbReference type="NCBI Taxonomy" id="317664"/>
    <lineage>
        <taxon>Bacteria</taxon>
        <taxon>Bacillati</taxon>
        <taxon>Actinomycetota</taxon>
        <taxon>Actinomycetes</taxon>
        <taxon>Kineosporiales</taxon>
        <taxon>Kineosporiaceae</taxon>
        <taxon>Quadrisphaera</taxon>
    </lineage>
</organism>
<sequence length="210" mass="21826">MIGKRPRGRTGTVVSVAAVTLVASVGVGEAWWWLAPDSAVAVPTQLTAAERADASERILLIARDVQGAFLVTSQSQGQSAQQTQAQTPTVVVPGSSPEEAATALAARAGLTGHAVTAVAAWARETEELRAEMTPKPGLGVVSSTVQIDSLSATRSLHGVVQVCANVHSEYQRADGPVSGDVIPWVVTEDPATGKITDLEVQDWDGGDYTC</sequence>
<keyword evidence="1" id="KW-0472">Membrane</keyword>
<reference evidence="2 3" key="1">
    <citation type="submission" date="2018-03" db="EMBL/GenBank/DDBJ databases">
        <title>Genomic Encyclopedia of Archaeal and Bacterial Type Strains, Phase II (KMG-II): from individual species to whole genera.</title>
        <authorList>
            <person name="Goeker M."/>
        </authorList>
    </citation>
    <scope>NUCLEOTIDE SEQUENCE [LARGE SCALE GENOMIC DNA]</scope>
    <source>
        <strain evidence="2 3">DSM 44889</strain>
    </source>
</reference>
<feature type="transmembrane region" description="Helical" evidence="1">
    <location>
        <begin position="12"/>
        <end position="34"/>
    </location>
</feature>